<keyword evidence="9" id="KW-1133">Transmembrane helix</keyword>
<feature type="transmembrane region" description="Helical" evidence="9">
    <location>
        <begin position="150"/>
        <end position="168"/>
    </location>
</feature>
<dbReference type="PANTHER" id="PTHR43065">
    <property type="entry name" value="SENSOR HISTIDINE KINASE"/>
    <property type="match status" value="1"/>
</dbReference>
<dbReference type="GO" id="GO:0005524">
    <property type="term" value="F:ATP binding"/>
    <property type="evidence" value="ECO:0007669"/>
    <property type="project" value="UniProtKB-KW"/>
</dbReference>
<comment type="caution">
    <text evidence="11">The sequence shown here is derived from an EMBL/GenBank/DDBJ whole genome shotgun (WGS) entry which is preliminary data.</text>
</comment>
<dbReference type="Pfam" id="PF02518">
    <property type="entry name" value="HATPase_c"/>
    <property type="match status" value="1"/>
</dbReference>
<evidence type="ECO:0000256" key="2">
    <source>
        <dbReference type="ARBA" id="ARBA00012438"/>
    </source>
</evidence>
<dbReference type="InterPro" id="IPR036097">
    <property type="entry name" value="HisK_dim/P_sf"/>
</dbReference>
<protein>
    <recommendedName>
        <fullName evidence="2">histidine kinase</fullName>
        <ecNumber evidence="2">2.7.13.3</ecNumber>
    </recommendedName>
</protein>
<evidence type="ECO:0000313" key="12">
    <source>
        <dbReference type="Proteomes" id="UP000319837"/>
    </source>
</evidence>
<keyword evidence="8" id="KW-0902">Two-component regulatory system</keyword>
<dbReference type="Pfam" id="PF00512">
    <property type="entry name" value="HisKA"/>
    <property type="match status" value="1"/>
</dbReference>
<dbReference type="SUPFAM" id="SSF55874">
    <property type="entry name" value="ATPase domain of HSP90 chaperone/DNA topoisomerase II/histidine kinase"/>
    <property type="match status" value="1"/>
</dbReference>
<reference evidence="12" key="1">
    <citation type="submission" date="2018-10" db="EMBL/GenBank/DDBJ databases">
        <title>FDA dAtabase for Regulatory Grade micrObial Sequences (FDA-ARGOS): Supporting development and validation of Infectious Disease Dx tests.</title>
        <authorList>
            <person name="Minogue T."/>
            <person name="Wolcott M."/>
            <person name="Wasieloski L."/>
            <person name="Aguilar W."/>
            <person name="Moore D."/>
            <person name="Tallon L."/>
            <person name="Sadzewicz L."/>
            <person name="Sengamalay N."/>
            <person name="Ott S."/>
            <person name="Godinez A."/>
            <person name="Nagaraj S."/>
            <person name="Vavikolanu K."/>
            <person name="Vyas G."/>
            <person name="Nadendla S."/>
            <person name="George J."/>
            <person name="Sichtig H."/>
        </authorList>
    </citation>
    <scope>NUCLEOTIDE SEQUENCE [LARGE SCALE GENOMIC DNA]</scope>
    <source>
        <strain evidence="12">FDAARGOS_343</strain>
    </source>
</reference>
<evidence type="ECO:0000256" key="6">
    <source>
        <dbReference type="ARBA" id="ARBA00022777"/>
    </source>
</evidence>
<dbReference type="Proteomes" id="UP000319837">
    <property type="component" value="Unassembled WGS sequence"/>
</dbReference>
<keyword evidence="7" id="KW-0067">ATP-binding</keyword>
<evidence type="ECO:0000256" key="7">
    <source>
        <dbReference type="ARBA" id="ARBA00022840"/>
    </source>
</evidence>
<evidence type="ECO:0000256" key="3">
    <source>
        <dbReference type="ARBA" id="ARBA00022553"/>
    </source>
</evidence>
<dbReference type="SMART" id="SM00388">
    <property type="entry name" value="HisKA"/>
    <property type="match status" value="1"/>
</dbReference>
<dbReference type="EMBL" id="RIBP01000004">
    <property type="protein sequence ID" value="TRZ36561.1"/>
    <property type="molecule type" value="Genomic_DNA"/>
</dbReference>
<gene>
    <name evidence="11" type="ORF">CEQ21_13645</name>
</gene>
<dbReference type="PRINTS" id="PR00344">
    <property type="entry name" value="BCTRLSENSOR"/>
</dbReference>
<evidence type="ECO:0000256" key="8">
    <source>
        <dbReference type="ARBA" id="ARBA00023012"/>
    </source>
</evidence>
<feature type="transmembrane region" description="Helical" evidence="9">
    <location>
        <begin position="39"/>
        <end position="58"/>
    </location>
</feature>
<dbReference type="GO" id="GO:0000155">
    <property type="term" value="F:phosphorelay sensor kinase activity"/>
    <property type="evidence" value="ECO:0007669"/>
    <property type="project" value="InterPro"/>
</dbReference>
<dbReference type="PROSITE" id="PS50109">
    <property type="entry name" value="HIS_KIN"/>
    <property type="match status" value="1"/>
</dbReference>
<dbReference type="AlphaFoldDB" id="A0A553SHU8"/>
<feature type="transmembrane region" description="Helical" evidence="9">
    <location>
        <begin position="112"/>
        <end position="130"/>
    </location>
</feature>
<keyword evidence="3" id="KW-0597">Phosphoprotein</keyword>
<evidence type="ECO:0000256" key="1">
    <source>
        <dbReference type="ARBA" id="ARBA00000085"/>
    </source>
</evidence>
<evidence type="ECO:0000256" key="4">
    <source>
        <dbReference type="ARBA" id="ARBA00022679"/>
    </source>
</evidence>
<evidence type="ECO:0000256" key="9">
    <source>
        <dbReference type="SAM" id="Phobius"/>
    </source>
</evidence>
<dbReference type="InterPro" id="IPR036890">
    <property type="entry name" value="HATPase_C_sf"/>
</dbReference>
<dbReference type="CDD" id="cd00082">
    <property type="entry name" value="HisKA"/>
    <property type="match status" value="1"/>
</dbReference>
<keyword evidence="5" id="KW-0547">Nucleotide-binding</keyword>
<dbReference type="PANTHER" id="PTHR43065:SF46">
    <property type="entry name" value="C4-DICARBOXYLATE TRANSPORT SENSOR PROTEIN DCTB"/>
    <property type="match status" value="1"/>
</dbReference>
<evidence type="ECO:0000313" key="11">
    <source>
        <dbReference type="EMBL" id="TRZ36561.1"/>
    </source>
</evidence>
<evidence type="ECO:0000259" key="10">
    <source>
        <dbReference type="PROSITE" id="PS50109"/>
    </source>
</evidence>
<keyword evidence="9" id="KW-0812">Transmembrane</keyword>
<dbReference type="InterPro" id="IPR003594">
    <property type="entry name" value="HATPase_dom"/>
</dbReference>
<dbReference type="InterPro" id="IPR004358">
    <property type="entry name" value="Sig_transdc_His_kin-like_C"/>
</dbReference>
<keyword evidence="4" id="KW-0808">Transferase</keyword>
<dbReference type="SUPFAM" id="SSF47384">
    <property type="entry name" value="Homodimeric domain of signal transducing histidine kinase"/>
    <property type="match status" value="1"/>
</dbReference>
<dbReference type="Gene3D" id="1.10.287.130">
    <property type="match status" value="1"/>
</dbReference>
<proteinExistence type="predicted"/>
<dbReference type="EC" id="2.7.13.3" evidence="2"/>
<keyword evidence="6 11" id="KW-0418">Kinase</keyword>
<organism evidence="11 12">
    <name type="scientific">Niallia circulans</name>
    <name type="common">Bacillus circulans</name>
    <dbReference type="NCBI Taxonomy" id="1397"/>
    <lineage>
        <taxon>Bacteria</taxon>
        <taxon>Bacillati</taxon>
        <taxon>Bacillota</taxon>
        <taxon>Bacilli</taxon>
        <taxon>Bacillales</taxon>
        <taxon>Bacillaceae</taxon>
        <taxon>Niallia</taxon>
    </lineage>
</organism>
<sequence length="406" mass="46456">MNSYKDFNVKVYYGVIAFIIMFMVSGMVASFFMETAGLRFGNYLNAVEVVLLSGLLLLYPKISGWWLNFLIIIVGTAYFYTIFYVYPDTWSSFIFVCFIPAISILFFDKQLFIFSIVMNICLYFLGYAYILFMDKAETFGLLGVNVPGNVINFLGSQAILYCIFLLTYERIKKQQLYYKQLQQSERLKTTGQLAAAVAHEIRNPLTVVKGFLQLYQQEEKMDEGSKRNYSLMIDELNTAEHVLSQFLMLAKPDNDIKLEKVEVESLLQSVTDLVKSYGILRDNNIFLHHVEKDCYILVNIIEFKQLMINLLKNAMEASPYGEPIFIESEIQKDMVEIKVTDHGCGMSEEEVQSLGTPFYSLKSKGTGLGMMICFNIVEKYNGKINIESKKGEGTAVKIQFPIVKNP</sequence>
<keyword evidence="9" id="KW-0472">Membrane</keyword>
<dbReference type="SMART" id="SM00387">
    <property type="entry name" value="HATPase_c"/>
    <property type="match status" value="1"/>
</dbReference>
<dbReference type="RefSeq" id="WP_185764981.1">
    <property type="nucleotide sequence ID" value="NZ_RIBP01000004.1"/>
</dbReference>
<evidence type="ECO:0000256" key="5">
    <source>
        <dbReference type="ARBA" id="ARBA00022741"/>
    </source>
</evidence>
<name>A0A553SHU8_NIACI</name>
<accession>A0A553SHU8</accession>
<dbReference type="InterPro" id="IPR005467">
    <property type="entry name" value="His_kinase_dom"/>
</dbReference>
<feature type="transmembrane region" description="Helical" evidence="9">
    <location>
        <begin position="89"/>
        <end position="107"/>
    </location>
</feature>
<comment type="catalytic activity">
    <reaction evidence="1">
        <text>ATP + protein L-histidine = ADP + protein N-phospho-L-histidine.</text>
        <dbReference type="EC" id="2.7.13.3"/>
    </reaction>
</comment>
<feature type="domain" description="Histidine kinase" evidence="10">
    <location>
        <begin position="196"/>
        <end position="404"/>
    </location>
</feature>
<feature type="transmembrane region" description="Helical" evidence="9">
    <location>
        <begin position="12"/>
        <end position="33"/>
    </location>
</feature>
<dbReference type="InterPro" id="IPR003661">
    <property type="entry name" value="HisK_dim/P_dom"/>
</dbReference>
<dbReference type="Gene3D" id="3.30.565.10">
    <property type="entry name" value="Histidine kinase-like ATPase, C-terminal domain"/>
    <property type="match status" value="1"/>
</dbReference>
<feature type="transmembrane region" description="Helical" evidence="9">
    <location>
        <begin position="65"/>
        <end position="83"/>
    </location>
</feature>